<dbReference type="InParanoid" id="A0A420WKC6"/>
<feature type="active site" evidence="12 13">
    <location>
        <position position="179"/>
    </location>
</feature>
<evidence type="ECO:0000256" key="1">
    <source>
        <dbReference type="ARBA" id="ARBA00004496"/>
    </source>
</evidence>
<evidence type="ECO:0000313" key="16">
    <source>
        <dbReference type="Proteomes" id="UP000282211"/>
    </source>
</evidence>
<keyword evidence="4 12" id="KW-0963">Cytoplasm</keyword>
<dbReference type="PIRSF" id="PIRSF000495">
    <property type="entry name" value="Amidotransf_hisH"/>
    <property type="match status" value="1"/>
</dbReference>
<gene>
    <name evidence="12" type="primary">hisH</name>
    <name evidence="15" type="ORF">DES40_0702</name>
</gene>
<evidence type="ECO:0000256" key="6">
    <source>
        <dbReference type="ARBA" id="ARBA00022801"/>
    </source>
</evidence>
<dbReference type="FunFam" id="3.40.50.880:FF:000009">
    <property type="entry name" value="Imidazole glycerol phosphate synthase subunit HisH"/>
    <property type="match status" value="1"/>
</dbReference>
<dbReference type="InterPro" id="IPR029062">
    <property type="entry name" value="Class_I_gatase-like"/>
</dbReference>
<dbReference type="GO" id="GO:0004359">
    <property type="term" value="F:glutaminase activity"/>
    <property type="evidence" value="ECO:0007669"/>
    <property type="project" value="UniProtKB-EC"/>
</dbReference>
<evidence type="ECO:0000256" key="13">
    <source>
        <dbReference type="PIRSR" id="PIRSR000495-1"/>
    </source>
</evidence>
<dbReference type="GO" id="GO:0005737">
    <property type="term" value="C:cytoplasm"/>
    <property type="evidence" value="ECO:0007669"/>
    <property type="project" value="UniProtKB-SubCell"/>
</dbReference>
<dbReference type="PROSITE" id="PS51273">
    <property type="entry name" value="GATASE_TYPE_1"/>
    <property type="match status" value="1"/>
</dbReference>
<proteinExistence type="inferred from homology"/>
<dbReference type="PANTHER" id="PTHR42701">
    <property type="entry name" value="IMIDAZOLE GLYCEROL PHOSPHATE SYNTHASE SUBUNIT HISH"/>
    <property type="match status" value="1"/>
</dbReference>
<reference evidence="15 16" key="1">
    <citation type="submission" date="2018-10" db="EMBL/GenBank/DDBJ databases">
        <title>Genomic Encyclopedia of Type Strains, Phase IV (KMG-IV): sequencing the most valuable type-strain genomes for metagenomic binning, comparative biology and taxonomic classification.</title>
        <authorList>
            <person name="Goeker M."/>
        </authorList>
    </citation>
    <scope>NUCLEOTIDE SEQUENCE [LARGE SCALE GENOMIC DNA]</scope>
    <source>
        <strain evidence="15 16">DSM 22008</strain>
    </source>
</reference>
<dbReference type="RefSeq" id="WP_121099162.1">
    <property type="nucleotide sequence ID" value="NZ_RBII01000001.1"/>
</dbReference>
<feature type="active site" evidence="12 13">
    <location>
        <position position="181"/>
    </location>
</feature>
<dbReference type="OrthoDB" id="9807137at2"/>
<dbReference type="Proteomes" id="UP000282211">
    <property type="component" value="Unassembled WGS sequence"/>
</dbReference>
<dbReference type="PRINTS" id="PR00097">
    <property type="entry name" value="ANTSNTHASEII"/>
</dbReference>
<evidence type="ECO:0000256" key="2">
    <source>
        <dbReference type="ARBA" id="ARBA00005091"/>
    </source>
</evidence>
<keyword evidence="6 12" id="KW-0378">Hydrolase</keyword>
<dbReference type="UniPathway" id="UPA00031">
    <property type="reaction ID" value="UER00010"/>
</dbReference>
<dbReference type="GO" id="GO:0000105">
    <property type="term" value="P:L-histidine biosynthetic process"/>
    <property type="evidence" value="ECO:0007669"/>
    <property type="project" value="UniProtKB-UniRule"/>
</dbReference>
<evidence type="ECO:0000256" key="7">
    <source>
        <dbReference type="ARBA" id="ARBA00022962"/>
    </source>
</evidence>
<dbReference type="EC" id="3.5.1.2" evidence="12"/>
<dbReference type="EC" id="4.3.2.10" evidence="12"/>
<evidence type="ECO:0000256" key="4">
    <source>
        <dbReference type="ARBA" id="ARBA00022490"/>
    </source>
</evidence>
<protein>
    <recommendedName>
        <fullName evidence="12">Imidazole glycerol phosphate synthase subunit HisH</fullName>
        <ecNumber evidence="12">4.3.2.10</ecNumber>
    </recommendedName>
    <alternativeName>
        <fullName evidence="12">IGP synthase glutaminase subunit</fullName>
        <ecNumber evidence="12">3.5.1.2</ecNumber>
    </alternativeName>
    <alternativeName>
        <fullName evidence="12">IGP synthase subunit HisH</fullName>
    </alternativeName>
    <alternativeName>
        <fullName evidence="12">ImGP synthase subunit HisH</fullName>
        <shortName evidence="12">IGPS subunit HisH</shortName>
    </alternativeName>
</protein>
<keyword evidence="5 12" id="KW-0028">Amino-acid biosynthesis</keyword>
<evidence type="ECO:0000256" key="8">
    <source>
        <dbReference type="ARBA" id="ARBA00023102"/>
    </source>
</evidence>
<comment type="function">
    <text evidence="12">IGPS catalyzes the conversion of PRFAR and glutamine to IGP, AICAR and glutamate. The HisH subunit catalyzes the hydrolysis of glutamine to glutamate and ammonia as part of the synthesis of IGP and AICAR. The resulting ammonia molecule is channeled to the active site of HisF.</text>
</comment>
<comment type="catalytic activity">
    <reaction evidence="11 12">
        <text>L-glutamine + H2O = L-glutamate + NH4(+)</text>
        <dbReference type="Rhea" id="RHEA:15889"/>
        <dbReference type="ChEBI" id="CHEBI:15377"/>
        <dbReference type="ChEBI" id="CHEBI:28938"/>
        <dbReference type="ChEBI" id="CHEBI:29985"/>
        <dbReference type="ChEBI" id="CHEBI:58359"/>
        <dbReference type="EC" id="3.5.1.2"/>
    </reaction>
</comment>
<dbReference type="NCBIfam" id="TIGR01855">
    <property type="entry name" value="IMP_synth_hisH"/>
    <property type="match status" value="1"/>
</dbReference>
<keyword evidence="8 12" id="KW-0368">Histidine biosynthesis</keyword>
<evidence type="ECO:0000256" key="12">
    <source>
        <dbReference type="HAMAP-Rule" id="MF_00278"/>
    </source>
</evidence>
<dbReference type="FunCoup" id="A0A420WKC6">
    <property type="interactions" value="287"/>
</dbReference>
<dbReference type="InterPro" id="IPR017926">
    <property type="entry name" value="GATASE"/>
</dbReference>
<evidence type="ECO:0000256" key="3">
    <source>
        <dbReference type="ARBA" id="ARBA00011152"/>
    </source>
</evidence>
<sequence>MSLVIIDTGCANLSSVAFAFERLGVQAKISANAETIHAAERVILPGVGSAPFAMKQIIDRGLLSVVKELNQPVLGICLGMQLLFNTLVEGAEKTEGFGVINGDVVPLDTKSLPSPHMGWNTLSPVKQDTIAKGLSDSDFAYFVHSYVVPIGDYTVMSCEYGSPFSAIVRQNNFWGCQFHPERSSATGSKILKNFLDVTV</sequence>
<evidence type="ECO:0000313" key="15">
    <source>
        <dbReference type="EMBL" id="RKQ71386.1"/>
    </source>
</evidence>
<keyword evidence="9 12" id="KW-0456">Lyase</keyword>
<evidence type="ECO:0000259" key="14">
    <source>
        <dbReference type="Pfam" id="PF00117"/>
    </source>
</evidence>
<comment type="subunit">
    <text evidence="3 12">Heterodimer of HisH and HisF.</text>
</comment>
<dbReference type="AlphaFoldDB" id="A0A420WKC6"/>
<name>A0A420WKC6_9PROT</name>
<dbReference type="CDD" id="cd01748">
    <property type="entry name" value="GATase1_IGP_Synthase"/>
    <property type="match status" value="1"/>
</dbReference>
<dbReference type="PANTHER" id="PTHR42701:SF1">
    <property type="entry name" value="IMIDAZOLE GLYCEROL PHOSPHATE SYNTHASE SUBUNIT HISH"/>
    <property type="match status" value="1"/>
</dbReference>
<evidence type="ECO:0000256" key="5">
    <source>
        <dbReference type="ARBA" id="ARBA00022605"/>
    </source>
</evidence>
<dbReference type="SUPFAM" id="SSF52317">
    <property type="entry name" value="Class I glutamine amidotransferase-like"/>
    <property type="match status" value="1"/>
</dbReference>
<feature type="active site" description="Nucleophile" evidence="12 13">
    <location>
        <position position="77"/>
    </location>
</feature>
<dbReference type="GO" id="GO:0016829">
    <property type="term" value="F:lyase activity"/>
    <property type="evidence" value="ECO:0007669"/>
    <property type="project" value="UniProtKB-KW"/>
</dbReference>
<organism evidence="15 16">
    <name type="scientific">Litorimonas taeanensis</name>
    <dbReference type="NCBI Taxonomy" id="568099"/>
    <lineage>
        <taxon>Bacteria</taxon>
        <taxon>Pseudomonadati</taxon>
        <taxon>Pseudomonadota</taxon>
        <taxon>Alphaproteobacteria</taxon>
        <taxon>Maricaulales</taxon>
        <taxon>Robiginitomaculaceae</taxon>
    </lineage>
</organism>
<evidence type="ECO:0000256" key="11">
    <source>
        <dbReference type="ARBA" id="ARBA00049534"/>
    </source>
</evidence>
<dbReference type="Pfam" id="PF00117">
    <property type="entry name" value="GATase"/>
    <property type="match status" value="1"/>
</dbReference>
<comment type="catalytic activity">
    <reaction evidence="10 12">
        <text>5-[(5-phospho-1-deoxy-D-ribulos-1-ylimino)methylamino]-1-(5-phospho-beta-D-ribosyl)imidazole-4-carboxamide + L-glutamine = D-erythro-1-(imidazol-4-yl)glycerol 3-phosphate + 5-amino-1-(5-phospho-beta-D-ribosyl)imidazole-4-carboxamide + L-glutamate + H(+)</text>
        <dbReference type="Rhea" id="RHEA:24793"/>
        <dbReference type="ChEBI" id="CHEBI:15378"/>
        <dbReference type="ChEBI" id="CHEBI:29985"/>
        <dbReference type="ChEBI" id="CHEBI:58278"/>
        <dbReference type="ChEBI" id="CHEBI:58359"/>
        <dbReference type="ChEBI" id="CHEBI:58475"/>
        <dbReference type="ChEBI" id="CHEBI:58525"/>
        <dbReference type="EC" id="4.3.2.10"/>
    </reaction>
</comment>
<comment type="caution">
    <text evidence="15">The sequence shown here is derived from an EMBL/GenBank/DDBJ whole genome shotgun (WGS) entry which is preliminary data.</text>
</comment>
<dbReference type="HAMAP" id="MF_00278">
    <property type="entry name" value="HisH"/>
    <property type="match status" value="1"/>
</dbReference>
<dbReference type="GO" id="GO:0000107">
    <property type="term" value="F:imidazoleglycerol-phosphate synthase activity"/>
    <property type="evidence" value="ECO:0007669"/>
    <property type="project" value="UniProtKB-UniRule"/>
</dbReference>
<comment type="subcellular location">
    <subcellularLocation>
        <location evidence="1 12">Cytoplasm</location>
    </subcellularLocation>
</comment>
<dbReference type="Gene3D" id="3.40.50.880">
    <property type="match status" value="1"/>
</dbReference>
<accession>A0A420WKC6</accession>
<keyword evidence="7 12" id="KW-0315">Glutamine amidotransferase</keyword>
<evidence type="ECO:0000256" key="9">
    <source>
        <dbReference type="ARBA" id="ARBA00023239"/>
    </source>
</evidence>
<dbReference type="InterPro" id="IPR010139">
    <property type="entry name" value="Imidazole-glycPsynth_HisH"/>
</dbReference>
<keyword evidence="16" id="KW-1185">Reference proteome</keyword>
<dbReference type="EMBL" id="RBII01000001">
    <property type="protein sequence ID" value="RKQ71386.1"/>
    <property type="molecule type" value="Genomic_DNA"/>
</dbReference>
<evidence type="ECO:0000256" key="10">
    <source>
        <dbReference type="ARBA" id="ARBA00047838"/>
    </source>
</evidence>
<comment type="pathway">
    <text evidence="2 12">Amino-acid biosynthesis; L-histidine biosynthesis; L-histidine from 5-phospho-alpha-D-ribose 1-diphosphate: step 5/9.</text>
</comment>
<feature type="domain" description="Glutamine amidotransferase" evidence="14">
    <location>
        <begin position="4"/>
        <end position="195"/>
    </location>
</feature>